<protein>
    <recommendedName>
        <fullName evidence="4">Altered inheritance of mitochondria protein 21</fullName>
    </recommendedName>
</protein>
<feature type="compositionally biased region" description="Acidic residues" evidence="1">
    <location>
        <begin position="90"/>
        <end position="99"/>
    </location>
</feature>
<feature type="compositionally biased region" description="Polar residues" evidence="1">
    <location>
        <begin position="309"/>
        <end position="318"/>
    </location>
</feature>
<feature type="compositionally biased region" description="Basic and acidic residues" evidence="1">
    <location>
        <begin position="470"/>
        <end position="508"/>
    </location>
</feature>
<feature type="compositionally biased region" description="Pro residues" evidence="1">
    <location>
        <begin position="1"/>
        <end position="11"/>
    </location>
</feature>
<feature type="compositionally biased region" description="Polar residues" evidence="1">
    <location>
        <begin position="530"/>
        <end position="544"/>
    </location>
</feature>
<evidence type="ECO:0000313" key="3">
    <source>
        <dbReference type="Proteomes" id="UP001201980"/>
    </source>
</evidence>
<feature type="region of interest" description="Disordered" evidence="1">
    <location>
        <begin position="620"/>
        <end position="743"/>
    </location>
</feature>
<dbReference type="EMBL" id="JAKWBI020000251">
    <property type="protein sequence ID" value="KAJ2897921.1"/>
    <property type="molecule type" value="Genomic_DNA"/>
</dbReference>
<proteinExistence type="predicted"/>
<gene>
    <name evidence="2" type="ORF">MKZ38_004296</name>
</gene>
<feature type="compositionally biased region" description="Basic and acidic residues" evidence="1">
    <location>
        <begin position="628"/>
        <end position="652"/>
    </location>
</feature>
<feature type="region of interest" description="Disordered" evidence="1">
    <location>
        <begin position="1"/>
        <end position="602"/>
    </location>
</feature>
<accession>A0AAD5WR39</accession>
<feature type="compositionally biased region" description="Basic and acidic residues" evidence="1">
    <location>
        <begin position="329"/>
        <end position="348"/>
    </location>
</feature>
<dbReference type="Proteomes" id="UP001201980">
    <property type="component" value="Unassembled WGS sequence"/>
</dbReference>
<evidence type="ECO:0008006" key="4">
    <source>
        <dbReference type="Google" id="ProtNLM"/>
    </source>
</evidence>
<feature type="compositionally biased region" description="Low complexity" evidence="1">
    <location>
        <begin position="660"/>
        <end position="673"/>
    </location>
</feature>
<feature type="compositionally biased region" description="Basic and acidic residues" evidence="1">
    <location>
        <begin position="124"/>
        <end position="138"/>
    </location>
</feature>
<dbReference type="Pfam" id="PF11489">
    <property type="entry name" value="Aim21"/>
    <property type="match status" value="1"/>
</dbReference>
<evidence type="ECO:0000313" key="2">
    <source>
        <dbReference type="EMBL" id="KAJ2897921.1"/>
    </source>
</evidence>
<feature type="compositionally biased region" description="Basic and acidic residues" evidence="1">
    <location>
        <begin position="56"/>
        <end position="69"/>
    </location>
</feature>
<feature type="compositionally biased region" description="Basic and acidic residues" evidence="1">
    <location>
        <begin position="567"/>
        <end position="595"/>
    </location>
</feature>
<reference evidence="2" key="1">
    <citation type="submission" date="2022-07" db="EMBL/GenBank/DDBJ databases">
        <title>Draft genome sequence of Zalerion maritima ATCC 34329, a (micro)plastics degrading marine fungus.</title>
        <authorList>
            <person name="Paco A."/>
            <person name="Goncalves M.F.M."/>
            <person name="Rocha-Santos T.A.P."/>
            <person name="Alves A."/>
        </authorList>
    </citation>
    <scope>NUCLEOTIDE SEQUENCE</scope>
    <source>
        <strain evidence="2">ATCC 34329</strain>
    </source>
</reference>
<feature type="compositionally biased region" description="Basic and acidic residues" evidence="1">
    <location>
        <begin position="101"/>
        <end position="111"/>
    </location>
</feature>
<dbReference type="AlphaFoldDB" id="A0AAD5WR39"/>
<comment type="caution">
    <text evidence="2">The sequence shown here is derived from an EMBL/GenBank/DDBJ whole genome shotgun (WGS) entry which is preliminary data.</text>
</comment>
<dbReference type="InterPro" id="IPR021582">
    <property type="entry name" value="Aim21"/>
</dbReference>
<name>A0AAD5WR39_9PEZI</name>
<sequence length="743" mass="81629">MSAPPVVPPRPARTEVKDDAPMIPPRPAGRAISPHADRFAQSPLNANLKAKNGKTLRFDENEPTERPRSVVDMPSLGEEGMEYAVLPETKEEEQEEQVAEGETHTVGDDVKLAAPKPKLPAQTAKDRVAAVTRTDSDRAAAFGIGRPSSEERSLRKKGSTVSQVSGTDMGDDKEGIPEIGQRIPLLSHAGDVQAPSPAPGSTEGLAPRHHSRQTSARGFVDLPNDSYGLHGHGRAPRDKLDKAYYEKHPELLQRERVFQRHEHDRANDFSLTSDDLNSIVRETRTKSADPQEGMPTEDLSYDAHVEYASRQSRPTSTVPDKEGEEEDEEHIHIEPEKEAKGRDEEREYNYSAPILADDEVARDPKPYEQVPAVPPQPERSGSAFEMEEPKSRSTSRPTSMHVPTFDIQEAPLEDVHEYEPLFLEDEKESRAAEKKHAPHKQRFPSKDVWEDAPNSVYATTEVSSPQPPKEQSDIIGDVHKIDPKKVEHLMATAKAEDKPRSWVEKQLKMSDGTPEAAQKRFPSRDIWEDSPNSLQLQTTVSAPQQDEEQHSPVETSKPKVPARPGRKASDDGSAEKPVVPERLTKTKPAVPDKPKPAVGGRVGGKIAALQAGFMADLNKRLQTGPSATKKEEPVAQDLTEEKEKAPLSDARKSRARGPQRRAPAASKSPSSAAIDESPLSFSTPRTIWVVEPEEGALSVSDYSDDGADEEPPKTLATNMAGESLIEERTNTPEVADTKGAVEA</sequence>
<evidence type="ECO:0000256" key="1">
    <source>
        <dbReference type="SAM" id="MobiDB-lite"/>
    </source>
</evidence>
<feature type="compositionally biased region" description="Basic and acidic residues" evidence="1">
    <location>
        <begin position="725"/>
        <end position="743"/>
    </location>
</feature>
<organism evidence="2 3">
    <name type="scientific">Zalerion maritima</name>
    <dbReference type="NCBI Taxonomy" id="339359"/>
    <lineage>
        <taxon>Eukaryota</taxon>
        <taxon>Fungi</taxon>
        <taxon>Dikarya</taxon>
        <taxon>Ascomycota</taxon>
        <taxon>Pezizomycotina</taxon>
        <taxon>Sordariomycetes</taxon>
        <taxon>Lulworthiomycetidae</taxon>
        <taxon>Lulworthiales</taxon>
        <taxon>Lulworthiaceae</taxon>
        <taxon>Zalerion</taxon>
    </lineage>
</organism>
<feature type="compositionally biased region" description="Basic and acidic residues" evidence="1">
    <location>
        <begin position="235"/>
        <end position="267"/>
    </location>
</feature>
<keyword evidence="3" id="KW-1185">Reference proteome</keyword>